<proteinExistence type="predicted"/>
<dbReference type="Proteomes" id="UP001139031">
    <property type="component" value="Unassembled WGS sequence"/>
</dbReference>
<evidence type="ECO:0000313" key="1">
    <source>
        <dbReference type="EMBL" id="MBZ5710995.1"/>
    </source>
</evidence>
<evidence type="ECO:0008006" key="3">
    <source>
        <dbReference type="Google" id="ProtNLM"/>
    </source>
</evidence>
<accession>A0ABS7TS34</accession>
<reference evidence="1" key="1">
    <citation type="submission" date="2021-08" db="EMBL/GenBank/DDBJ databases">
        <authorList>
            <person name="Stevens D.C."/>
        </authorList>
    </citation>
    <scope>NUCLEOTIDE SEQUENCE</scope>
    <source>
        <strain evidence="1">DSM 53165</strain>
    </source>
</reference>
<dbReference type="RefSeq" id="WP_224192764.1">
    <property type="nucleotide sequence ID" value="NZ_JAIRAU010000023.1"/>
</dbReference>
<organism evidence="1 2">
    <name type="scientific">Nannocystis pusilla</name>
    <dbReference type="NCBI Taxonomy" id="889268"/>
    <lineage>
        <taxon>Bacteria</taxon>
        <taxon>Pseudomonadati</taxon>
        <taxon>Myxococcota</taxon>
        <taxon>Polyangia</taxon>
        <taxon>Nannocystales</taxon>
        <taxon>Nannocystaceae</taxon>
        <taxon>Nannocystis</taxon>
    </lineage>
</organism>
<dbReference type="InterPro" id="IPR036527">
    <property type="entry name" value="SCP2_sterol-bd_dom_sf"/>
</dbReference>
<dbReference type="SUPFAM" id="SSF55718">
    <property type="entry name" value="SCP-like"/>
    <property type="match status" value="1"/>
</dbReference>
<sequence>MLAELLDEALAVLARESPTHARLLRERLDGCRIAFTVDGERMTTRGGARVPAADTTVDHPDLHIDTDARTVLALLDDRLTLLDAIRTGVLKARGPRGALARAEAAMQVFIHGLVRCRSAPDLLRKFRSSVPHIDEITHD</sequence>
<evidence type="ECO:0000313" key="2">
    <source>
        <dbReference type="Proteomes" id="UP001139031"/>
    </source>
</evidence>
<keyword evidence="2" id="KW-1185">Reference proteome</keyword>
<protein>
    <recommendedName>
        <fullName evidence="3">SCP2 domain-containing protein</fullName>
    </recommendedName>
</protein>
<gene>
    <name evidence="1" type="ORF">K7C98_17250</name>
</gene>
<name>A0ABS7TS34_9BACT</name>
<dbReference type="EMBL" id="JAIRAU010000023">
    <property type="protein sequence ID" value="MBZ5710995.1"/>
    <property type="molecule type" value="Genomic_DNA"/>
</dbReference>
<comment type="caution">
    <text evidence="1">The sequence shown here is derived from an EMBL/GenBank/DDBJ whole genome shotgun (WGS) entry which is preliminary data.</text>
</comment>